<feature type="domain" description="Protein kinase" evidence="10">
    <location>
        <begin position="25"/>
        <end position="295"/>
    </location>
</feature>
<reference evidence="11 12" key="1">
    <citation type="submission" date="2016-01" db="EMBL/GenBank/DDBJ databases">
        <title>The new phylogeny of the genus Mycobacterium.</title>
        <authorList>
            <person name="Tarcisio F."/>
            <person name="Conor M."/>
            <person name="Antonella G."/>
            <person name="Elisabetta G."/>
            <person name="Giulia F.S."/>
            <person name="Sara T."/>
            <person name="Anna F."/>
            <person name="Clotilde B."/>
            <person name="Roberto B."/>
            <person name="Veronica D.S."/>
            <person name="Fabio R."/>
            <person name="Monica P."/>
            <person name="Olivier J."/>
            <person name="Enrico T."/>
            <person name="Nicola S."/>
        </authorList>
    </citation>
    <scope>NUCLEOTIDE SEQUENCE [LARGE SCALE GENOMIC DNA]</scope>
    <source>
        <strain evidence="11 12">DSM 44572</strain>
    </source>
</reference>
<feature type="region of interest" description="Disordered" evidence="9">
    <location>
        <begin position="360"/>
        <end position="390"/>
    </location>
</feature>
<evidence type="ECO:0000256" key="9">
    <source>
        <dbReference type="SAM" id="MobiDB-lite"/>
    </source>
</evidence>
<keyword evidence="4" id="KW-0547">Nucleotide-binding</keyword>
<evidence type="ECO:0000313" key="11">
    <source>
        <dbReference type="EMBL" id="ORW19274.1"/>
    </source>
</evidence>
<organism evidence="11 12">
    <name type="scientific">Mycobacterium palustre</name>
    <dbReference type="NCBI Taxonomy" id="153971"/>
    <lineage>
        <taxon>Bacteria</taxon>
        <taxon>Bacillati</taxon>
        <taxon>Actinomycetota</taxon>
        <taxon>Actinomycetes</taxon>
        <taxon>Mycobacteriales</taxon>
        <taxon>Mycobacteriaceae</taxon>
        <taxon>Mycobacterium</taxon>
        <taxon>Mycobacterium simiae complex</taxon>
    </lineage>
</organism>
<dbReference type="PROSITE" id="PS50011">
    <property type="entry name" value="PROTEIN_KINASE_DOM"/>
    <property type="match status" value="1"/>
</dbReference>
<dbReference type="SMART" id="SM00220">
    <property type="entry name" value="S_TKc"/>
    <property type="match status" value="1"/>
</dbReference>
<dbReference type="GO" id="GO:0080090">
    <property type="term" value="P:regulation of primary metabolic process"/>
    <property type="evidence" value="ECO:0007669"/>
    <property type="project" value="UniProtKB-ARBA"/>
</dbReference>
<dbReference type="Proteomes" id="UP000193529">
    <property type="component" value="Unassembled WGS sequence"/>
</dbReference>
<dbReference type="EMBL" id="LQPJ01000131">
    <property type="protein sequence ID" value="ORW19274.1"/>
    <property type="molecule type" value="Genomic_DNA"/>
</dbReference>
<dbReference type="Gene3D" id="1.10.510.10">
    <property type="entry name" value="Transferase(Phosphotransferase) domain 1"/>
    <property type="match status" value="1"/>
</dbReference>
<dbReference type="EC" id="2.7.11.1" evidence="1"/>
<dbReference type="CDD" id="cd14014">
    <property type="entry name" value="STKc_PknB_like"/>
    <property type="match status" value="1"/>
</dbReference>
<keyword evidence="5" id="KW-0418">Kinase</keyword>
<evidence type="ECO:0000256" key="4">
    <source>
        <dbReference type="ARBA" id="ARBA00022741"/>
    </source>
</evidence>
<protein>
    <recommendedName>
        <fullName evidence="1">non-specific serine/threonine protein kinase</fullName>
        <ecNumber evidence="1">2.7.11.1</ecNumber>
    </recommendedName>
</protein>
<dbReference type="PROSITE" id="PS00108">
    <property type="entry name" value="PROTEIN_KINASE_ST"/>
    <property type="match status" value="1"/>
</dbReference>
<evidence type="ECO:0000256" key="5">
    <source>
        <dbReference type="ARBA" id="ARBA00022777"/>
    </source>
</evidence>
<evidence type="ECO:0000256" key="6">
    <source>
        <dbReference type="ARBA" id="ARBA00022840"/>
    </source>
</evidence>
<dbReference type="InterPro" id="IPR011009">
    <property type="entry name" value="Kinase-like_dom_sf"/>
</dbReference>
<comment type="caution">
    <text evidence="11">The sequence shown here is derived from an EMBL/GenBank/DDBJ whole genome shotgun (WGS) entry which is preliminary data.</text>
</comment>
<proteinExistence type="predicted"/>
<sequence>MPDSRKNKTYDLAMSLEAGRVFAGYTIIRSLGSGGMGQVYLVAHPRLPRQDALKVLPPELTADAEFRARFVREADLAAGLTHPNIVRVHDRGEEDGHFWISMAYVPGTDVGRLVQDEYPGGMPLDEVVPIITAVASALDYAHHRGLLHRDVKPANILLGESDGQARRVLLADFGIARRIDDATGLTATNMTVGTAAYAAPEQLKGEPIDGRADQYALACTAFHMLTGVEPYVDPNPAVVISQHVNAPPPSIGAGRPELAGLDAVFATALAKEPSGRFGSCGEFAARLGPRPNPTFTYAGQIPAHPETQDTQPSIGVVAPTTALRPKPPAAQRLRRPAVLVPAVAAAALLIAGGVFATDRLSQPHKPAPTAAPAPAPSPKAPPPNTGPLTGVYRAEFARIGSIEGQPAPGVAPSTETWGISSACRPTGCVATATRLTGESMQVPTIIFDQVGDTWVAVSVGSSTCTNTKLDGEIWETFTLQPHPDGTLAGEATEIMDKGCANKRTVTFTRTGDVDVSTLPDPNTVPPRVVSPAEAVRGHYHESDVTPSGYKGQQDYAVRTDCLRTGERCMSFFHAPPASAMALVFANGEWVYDREFDGRCSKGGTAHVRIVAHFPLPQPAQDPVALLTGHGHENVANSAGVNCGSTDVDVKFARTGD</sequence>
<dbReference type="InterPro" id="IPR000719">
    <property type="entry name" value="Prot_kinase_dom"/>
</dbReference>
<evidence type="ECO:0000256" key="7">
    <source>
        <dbReference type="ARBA" id="ARBA00047899"/>
    </source>
</evidence>
<dbReference type="STRING" id="153971.AWC19_17105"/>
<dbReference type="FunFam" id="3.30.200.20:FF:000035">
    <property type="entry name" value="Serine/threonine protein kinase Stk1"/>
    <property type="match status" value="1"/>
</dbReference>
<dbReference type="Gene3D" id="3.30.200.20">
    <property type="entry name" value="Phosphorylase Kinase, domain 1"/>
    <property type="match status" value="1"/>
</dbReference>
<evidence type="ECO:0000256" key="2">
    <source>
        <dbReference type="ARBA" id="ARBA00022527"/>
    </source>
</evidence>
<dbReference type="Pfam" id="PF00069">
    <property type="entry name" value="Pkinase"/>
    <property type="match status" value="1"/>
</dbReference>
<comment type="catalytic activity">
    <reaction evidence="7">
        <text>L-threonyl-[protein] + ATP = O-phospho-L-threonyl-[protein] + ADP + H(+)</text>
        <dbReference type="Rhea" id="RHEA:46608"/>
        <dbReference type="Rhea" id="RHEA-COMP:11060"/>
        <dbReference type="Rhea" id="RHEA-COMP:11605"/>
        <dbReference type="ChEBI" id="CHEBI:15378"/>
        <dbReference type="ChEBI" id="CHEBI:30013"/>
        <dbReference type="ChEBI" id="CHEBI:30616"/>
        <dbReference type="ChEBI" id="CHEBI:61977"/>
        <dbReference type="ChEBI" id="CHEBI:456216"/>
        <dbReference type="EC" id="2.7.11.1"/>
    </reaction>
</comment>
<dbReference type="InterPro" id="IPR008271">
    <property type="entry name" value="Ser/Thr_kinase_AS"/>
</dbReference>
<feature type="compositionally biased region" description="Pro residues" evidence="9">
    <location>
        <begin position="365"/>
        <end position="385"/>
    </location>
</feature>
<dbReference type="PANTHER" id="PTHR43289:SF6">
    <property type="entry name" value="SERINE_THREONINE-PROTEIN KINASE NEKL-3"/>
    <property type="match status" value="1"/>
</dbReference>
<dbReference type="AlphaFoldDB" id="A0A1X1Z7H4"/>
<keyword evidence="2" id="KW-0723">Serine/threonine-protein kinase</keyword>
<evidence type="ECO:0000256" key="8">
    <source>
        <dbReference type="ARBA" id="ARBA00048679"/>
    </source>
</evidence>
<comment type="catalytic activity">
    <reaction evidence="8">
        <text>L-seryl-[protein] + ATP = O-phospho-L-seryl-[protein] + ADP + H(+)</text>
        <dbReference type="Rhea" id="RHEA:17989"/>
        <dbReference type="Rhea" id="RHEA-COMP:9863"/>
        <dbReference type="Rhea" id="RHEA-COMP:11604"/>
        <dbReference type="ChEBI" id="CHEBI:15378"/>
        <dbReference type="ChEBI" id="CHEBI:29999"/>
        <dbReference type="ChEBI" id="CHEBI:30616"/>
        <dbReference type="ChEBI" id="CHEBI:83421"/>
        <dbReference type="ChEBI" id="CHEBI:456216"/>
        <dbReference type="EC" id="2.7.11.1"/>
    </reaction>
</comment>
<dbReference type="SUPFAM" id="SSF56112">
    <property type="entry name" value="Protein kinase-like (PK-like)"/>
    <property type="match status" value="1"/>
</dbReference>
<gene>
    <name evidence="11" type="ORF">AWC19_17105</name>
</gene>
<dbReference type="PANTHER" id="PTHR43289">
    <property type="entry name" value="MITOGEN-ACTIVATED PROTEIN KINASE KINASE KINASE 20-RELATED"/>
    <property type="match status" value="1"/>
</dbReference>
<name>A0A1X1Z7H4_9MYCO</name>
<dbReference type="GO" id="GO:0005524">
    <property type="term" value="F:ATP binding"/>
    <property type="evidence" value="ECO:0007669"/>
    <property type="project" value="UniProtKB-KW"/>
</dbReference>
<evidence type="ECO:0000256" key="1">
    <source>
        <dbReference type="ARBA" id="ARBA00012513"/>
    </source>
</evidence>
<accession>A0A1X1Z7H4</accession>
<keyword evidence="12" id="KW-1185">Reference proteome</keyword>
<dbReference type="GO" id="GO:0004674">
    <property type="term" value="F:protein serine/threonine kinase activity"/>
    <property type="evidence" value="ECO:0007669"/>
    <property type="project" value="UniProtKB-KW"/>
</dbReference>
<keyword evidence="6" id="KW-0067">ATP-binding</keyword>
<dbReference type="RefSeq" id="WP_085080327.1">
    <property type="nucleotide sequence ID" value="NZ_JACKRZ010000323.1"/>
</dbReference>
<evidence type="ECO:0000256" key="3">
    <source>
        <dbReference type="ARBA" id="ARBA00022679"/>
    </source>
</evidence>
<evidence type="ECO:0000313" key="12">
    <source>
        <dbReference type="Proteomes" id="UP000193529"/>
    </source>
</evidence>
<keyword evidence="3" id="KW-0808">Transferase</keyword>
<evidence type="ECO:0000259" key="10">
    <source>
        <dbReference type="PROSITE" id="PS50011"/>
    </source>
</evidence>